<evidence type="ECO:0000313" key="3">
    <source>
        <dbReference type="Proteomes" id="UP000278807"/>
    </source>
</evidence>
<reference evidence="4" key="1">
    <citation type="submission" date="2017-02" db="UniProtKB">
        <authorList>
            <consortium name="WormBaseParasite"/>
        </authorList>
    </citation>
    <scope>IDENTIFICATION</scope>
</reference>
<evidence type="ECO:0000313" key="4">
    <source>
        <dbReference type="WBParaSite" id="HNAJ_0000394201-mRNA-1"/>
    </source>
</evidence>
<feature type="compositionally biased region" description="Basic and acidic residues" evidence="1">
    <location>
        <begin position="59"/>
        <end position="83"/>
    </location>
</feature>
<dbReference type="EMBL" id="UZAE01002498">
    <property type="protein sequence ID" value="VDN99799.1"/>
    <property type="molecule type" value="Genomic_DNA"/>
</dbReference>
<gene>
    <name evidence="2" type="ORF">HNAJ_LOCUS3940</name>
</gene>
<name>A0A0R3TA53_RODNA</name>
<reference evidence="2 3" key="2">
    <citation type="submission" date="2018-11" db="EMBL/GenBank/DDBJ databases">
        <authorList>
            <consortium name="Pathogen Informatics"/>
        </authorList>
    </citation>
    <scope>NUCLEOTIDE SEQUENCE [LARGE SCALE GENOMIC DNA]</scope>
</reference>
<dbReference type="WBParaSite" id="HNAJ_0000394201-mRNA-1">
    <property type="protein sequence ID" value="HNAJ_0000394201-mRNA-1"/>
    <property type="gene ID" value="HNAJ_0000394201"/>
</dbReference>
<proteinExistence type="predicted"/>
<dbReference type="Proteomes" id="UP000278807">
    <property type="component" value="Unassembled WGS sequence"/>
</dbReference>
<organism evidence="4">
    <name type="scientific">Rodentolepis nana</name>
    <name type="common">Dwarf tapeworm</name>
    <name type="synonym">Hymenolepis nana</name>
    <dbReference type="NCBI Taxonomy" id="102285"/>
    <lineage>
        <taxon>Eukaryota</taxon>
        <taxon>Metazoa</taxon>
        <taxon>Spiralia</taxon>
        <taxon>Lophotrochozoa</taxon>
        <taxon>Platyhelminthes</taxon>
        <taxon>Cestoda</taxon>
        <taxon>Eucestoda</taxon>
        <taxon>Cyclophyllidea</taxon>
        <taxon>Hymenolepididae</taxon>
        <taxon>Rodentolepis</taxon>
    </lineage>
</organism>
<dbReference type="AlphaFoldDB" id="A0A0R3TA53"/>
<dbReference type="STRING" id="102285.A0A0R3TA53"/>
<keyword evidence="3" id="KW-1185">Reference proteome</keyword>
<evidence type="ECO:0000313" key="2">
    <source>
        <dbReference type="EMBL" id="VDN99799.1"/>
    </source>
</evidence>
<feature type="region of interest" description="Disordered" evidence="1">
    <location>
        <begin position="59"/>
        <end position="114"/>
    </location>
</feature>
<sequence>MERMELQKNYFSATHSVKLANLKANGYQLLIIDRCVLIPVFRPWAPHLKENRANWGKELEQLEKENGGKGKELESEEHSKINEDTDAPGKVTQSTKSTSEAEEDGKESVRIELDDRLSDDLESIDFIDRDGEDEKEVSA</sequence>
<protein>
    <submittedName>
        <fullName evidence="4">PDEase domain-containing protein</fullName>
    </submittedName>
</protein>
<evidence type="ECO:0000256" key="1">
    <source>
        <dbReference type="SAM" id="MobiDB-lite"/>
    </source>
</evidence>
<accession>A0A0R3TA53</accession>